<dbReference type="RefSeq" id="WP_079734918.1">
    <property type="nucleotide sequence ID" value="NZ_LT670848.1"/>
</dbReference>
<accession>A0A1M7L8R7</accession>
<reference evidence="2" key="1">
    <citation type="submission" date="2016-11" db="EMBL/GenBank/DDBJ databases">
        <authorList>
            <person name="Varghese N."/>
            <person name="Submissions S."/>
        </authorList>
    </citation>
    <scope>NUCLEOTIDE SEQUENCE [LARGE SCALE GENOMIC DNA]</scope>
    <source>
        <strain evidence="2">ACAM 48</strain>
    </source>
</reference>
<evidence type="ECO:0000313" key="1">
    <source>
        <dbReference type="EMBL" id="SHM74286.1"/>
    </source>
</evidence>
<name>A0A1M7L8R7_9FLAO</name>
<dbReference type="EMBL" id="LT670848">
    <property type="protein sequence ID" value="SHM74286.1"/>
    <property type="molecule type" value="Genomic_DNA"/>
</dbReference>
<sequence>MTNRLSKVQLKVTDIEHVSELAKLSTVNLIIWIIGRSSDLNLILSLEDITLEAWLINPKKHSLRGYSQFPDSFNVIKRVYDMKGRNGWLEGTSTGGFKLSQKAKLKYKDIVIDVLNEGTKILSNKLGDDRTISSIDEAPYKRLIKTPAYLKFVSGKKNEIVETDYLQFFGVNWHQKPAYIEGKIKNVELVVDTFKTKDEVLNELHKYLIGKFESTKNFLLK</sequence>
<gene>
    <name evidence="1" type="ORF">SAMN05878281_1795</name>
</gene>
<proteinExistence type="predicted"/>
<dbReference type="AlphaFoldDB" id="A0A1M7L8R7"/>
<evidence type="ECO:0000313" key="2">
    <source>
        <dbReference type="Proteomes" id="UP000190235"/>
    </source>
</evidence>
<dbReference type="Proteomes" id="UP000190235">
    <property type="component" value="Chromosome I"/>
</dbReference>
<keyword evidence="2" id="KW-1185">Reference proteome</keyword>
<organism evidence="1 2">
    <name type="scientific">Salegentibacter salegens</name>
    <dbReference type="NCBI Taxonomy" id="143223"/>
    <lineage>
        <taxon>Bacteria</taxon>
        <taxon>Pseudomonadati</taxon>
        <taxon>Bacteroidota</taxon>
        <taxon>Flavobacteriia</taxon>
        <taxon>Flavobacteriales</taxon>
        <taxon>Flavobacteriaceae</taxon>
        <taxon>Salegentibacter</taxon>
    </lineage>
</organism>
<protein>
    <submittedName>
        <fullName evidence="1">Uncharacterized protein</fullName>
    </submittedName>
</protein>
<dbReference type="STRING" id="143223.SAMN05878281_1795"/>